<dbReference type="Proteomes" id="UP001500665">
    <property type="component" value="Unassembled WGS sequence"/>
</dbReference>
<reference evidence="4" key="1">
    <citation type="journal article" date="2019" name="Int. J. Syst. Evol. Microbiol.">
        <title>The Global Catalogue of Microorganisms (GCM) 10K type strain sequencing project: providing services to taxonomists for standard genome sequencing and annotation.</title>
        <authorList>
            <consortium name="The Broad Institute Genomics Platform"/>
            <consortium name="The Broad Institute Genome Sequencing Center for Infectious Disease"/>
            <person name="Wu L."/>
            <person name="Ma J."/>
        </authorList>
    </citation>
    <scope>NUCLEOTIDE SEQUENCE [LARGE SCALE GENOMIC DNA]</scope>
    <source>
        <strain evidence="4">JCM 10696</strain>
    </source>
</reference>
<protein>
    <submittedName>
        <fullName evidence="3">TIGR03943 family protein</fullName>
    </submittedName>
</protein>
<sequence>MSRAVQNLLMVLVGGAVLWITLVTGEVVNFVKEGLRWPLVASAAVLIGLGLAGMRRDWRERPGEHPGGGHGPGGHGHGPDGPRTAWLLCLPVLAIFAVAPPELGVFTADRTDGASTVAPPKIPVEDDDYALPPSPDPYPISVGEFMGRSFEAQIGGQVTLAGRRLVLEGFATPGKQGAWYLTRLQMSCCAADAMALKVKILDAPAPAKGSWVRVVGLWRPAGEPRGSGVYEFTAQSVSPIDKPDNPYE</sequence>
<organism evidence="3 4">
    <name type="scientific">Actinocorallia libanotica</name>
    <dbReference type="NCBI Taxonomy" id="46162"/>
    <lineage>
        <taxon>Bacteria</taxon>
        <taxon>Bacillati</taxon>
        <taxon>Actinomycetota</taxon>
        <taxon>Actinomycetes</taxon>
        <taxon>Streptosporangiales</taxon>
        <taxon>Thermomonosporaceae</taxon>
        <taxon>Actinocorallia</taxon>
    </lineage>
</organism>
<keyword evidence="2" id="KW-0812">Transmembrane</keyword>
<dbReference type="NCBIfam" id="TIGR03943">
    <property type="entry name" value="TIGR03943 family putative permease subunit"/>
    <property type="match status" value="1"/>
</dbReference>
<comment type="caution">
    <text evidence="3">The sequence shown here is derived from an EMBL/GenBank/DDBJ whole genome shotgun (WGS) entry which is preliminary data.</text>
</comment>
<keyword evidence="2" id="KW-1133">Transmembrane helix</keyword>
<feature type="region of interest" description="Disordered" evidence="1">
    <location>
        <begin position="58"/>
        <end position="78"/>
    </location>
</feature>
<gene>
    <name evidence="3" type="ORF">GCM10009550_29470</name>
</gene>
<dbReference type="EMBL" id="BAAAHH010000010">
    <property type="protein sequence ID" value="GAA0950687.1"/>
    <property type="molecule type" value="Genomic_DNA"/>
</dbReference>
<keyword evidence="4" id="KW-1185">Reference proteome</keyword>
<keyword evidence="2" id="KW-0472">Membrane</keyword>
<dbReference type="InterPro" id="IPR015402">
    <property type="entry name" value="DUF1980"/>
</dbReference>
<dbReference type="RefSeq" id="WP_344240957.1">
    <property type="nucleotide sequence ID" value="NZ_BAAAHH010000010.1"/>
</dbReference>
<evidence type="ECO:0000256" key="1">
    <source>
        <dbReference type="SAM" id="MobiDB-lite"/>
    </source>
</evidence>
<proteinExistence type="predicted"/>
<evidence type="ECO:0000256" key="2">
    <source>
        <dbReference type="SAM" id="Phobius"/>
    </source>
</evidence>
<evidence type="ECO:0000313" key="4">
    <source>
        <dbReference type="Proteomes" id="UP001500665"/>
    </source>
</evidence>
<name>A0ABP4BGF3_9ACTN</name>
<feature type="compositionally biased region" description="Gly residues" evidence="1">
    <location>
        <begin position="65"/>
        <end position="76"/>
    </location>
</feature>
<evidence type="ECO:0000313" key="3">
    <source>
        <dbReference type="EMBL" id="GAA0950687.1"/>
    </source>
</evidence>
<accession>A0ABP4BGF3</accession>
<feature type="transmembrane region" description="Helical" evidence="2">
    <location>
        <begin position="35"/>
        <end position="54"/>
    </location>
</feature>